<protein>
    <submittedName>
        <fullName evidence="1">Uncharacterized protein</fullName>
    </submittedName>
</protein>
<evidence type="ECO:0000313" key="2">
    <source>
        <dbReference type="Proteomes" id="UP000542720"/>
    </source>
</evidence>
<keyword evidence="2" id="KW-1185">Reference proteome</keyword>
<dbReference type="RefSeq" id="WP_183089566.1">
    <property type="nucleotide sequence ID" value="NZ_JACJUD010000004.1"/>
</dbReference>
<evidence type="ECO:0000313" key="1">
    <source>
        <dbReference type="EMBL" id="MBB2496028.1"/>
    </source>
</evidence>
<dbReference type="EMBL" id="JACJUD010000004">
    <property type="protein sequence ID" value="MBB2496028.1"/>
    <property type="molecule type" value="Genomic_DNA"/>
</dbReference>
<reference evidence="1 2" key="1">
    <citation type="submission" date="2020-08" db="EMBL/GenBank/DDBJ databases">
        <authorList>
            <person name="Kim C.M."/>
        </authorList>
    </citation>
    <scope>NUCLEOTIDE SEQUENCE [LARGE SCALE GENOMIC DNA]</scope>
    <source>
        <strain evidence="1 2">UL070</strain>
    </source>
</reference>
<dbReference type="Proteomes" id="UP000542720">
    <property type="component" value="Unassembled WGS sequence"/>
</dbReference>
<accession>A0A7W4LMS3</accession>
<sequence>MICLITYSRNGDVRTQQMKASGLPAMPAIHFTVVAAEMGQDGQSLDSSGISLVEHMAQLGITILDVVPVETRSRTSVPR</sequence>
<dbReference type="AlphaFoldDB" id="A0A7W4LMS3"/>
<proteinExistence type="predicted"/>
<comment type="caution">
    <text evidence="1">The sequence shown here is derived from an EMBL/GenBank/DDBJ whole genome shotgun (WGS) entry which is preliminary data.</text>
</comment>
<name>A0A7W4LMS3_9GAMM</name>
<gene>
    <name evidence="1" type="ORF">H3H51_13450</name>
</gene>
<organism evidence="1 2">
    <name type="scientific">Aquipseudomonas ullengensis</name>
    <dbReference type="NCBI Taxonomy" id="2759166"/>
    <lineage>
        <taxon>Bacteria</taxon>
        <taxon>Pseudomonadati</taxon>
        <taxon>Pseudomonadota</taxon>
        <taxon>Gammaproteobacteria</taxon>
        <taxon>Pseudomonadales</taxon>
        <taxon>Pseudomonadaceae</taxon>
        <taxon>Aquipseudomonas</taxon>
    </lineage>
</organism>